<keyword evidence="2" id="KW-1185">Reference proteome</keyword>
<accession>A0AAJ0BD25</accession>
<dbReference type="Proteomes" id="UP001239445">
    <property type="component" value="Unassembled WGS sequence"/>
</dbReference>
<sequence length="129" mass="14439">MSSDPTTTTSTDRYVNLGALAPKSWSMWSNDPADMRLDTYFSSDQESPGLEASYNLTGLKPVLVKPDNSGGGDKFLLTDATGAFFLFDEAANEMYRLTQSLELKEVVYQVQTETYDWAQVTVQYQITPR</sequence>
<organism evidence="1 2">
    <name type="scientific">Echria macrotheca</name>
    <dbReference type="NCBI Taxonomy" id="438768"/>
    <lineage>
        <taxon>Eukaryota</taxon>
        <taxon>Fungi</taxon>
        <taxon>Dikarya</taxon>
        <taxon>Ascomycota</taxon>
        <taxon>Pezizomycotina</taxon>
        <taxon>Sordariomycetes</taxon>
        <taxon>Sordariomycetidae</taxon>
        <taxon>Sordariales</taxon>
        <taxon>Schizotheciaceae</taxon>
        <taxon>Echria</taxon>
    </lineage>
</organism>
<gene>
    <name evidence="1" type="ORF">QBC47DRAFT_202404</name>
</gene>
<comment type="caution">
    <text evidence="1">The sequence shown here is derived from an EMBL/GenBank/DDBJ whole genome shotgun (WGS) entry which is preliminary data.</text>
</comment>
<protein>
    <submittedName>
        <fullName evidence="1">Uncharacterized protein</fullName>
    </submittedName>
</protein>
<name>A0AAJ0BD25_9PEZI</name>
<dbReference type="AlphaFoldDB" id="A0AAJ0BD25"/>
<dbReference type="EMBL" id="MU839834">
    <property type="protein sequence ID" value="KAK1754833.1"/>
    <property type="molecule type" value="Genomic_DNA"/>
</dbReference>
<reference evidence="1" key="1">
    <citation type="submission" date="2023-06" db="EMBL/GenBank/DDBJ databases">
        <title>Genome-scale phylogeny and comparative genomics of the fungal order Sordariales.</title>
        <authorList>
            <consortium name="Lawrence Berkeley National Laboratory"/>
            <person name="Hensen N."/>
            <person name="Bonometti L."/>
            <person name="Westerberg I."/>
            <person name="Brannstrom I.O."/>
            <person name="Guillou S."/>
            <person name="Cros-Aarteil S."/>
            <person name="Calhoun S."/>
            <person name="Haridas S."/>
            <person name="Kuo A."/>
            <person name="Mondo S."/>
            <person name="Pangilinan J."/>
            <person name="Riley R."/>
            <person name="Labutti K."/>
            <person name="Andreopoulos B."/>
            <person name="Lipzen A."/>
            <person name="Chen C."/>
            <person name="Yanf M."/>
            <person name="Daum C."/>
            <person name="Ng V."/>
            <person name="Clum A."/>
            <person name="Steindorff A."/>
            <person name="Ohm R."/>
            <person name="Martin F."/>
            <person name="Silar P."/>
            <person name="Natvig D."/>
            <person name="Lalanne C."/>
            <person name="Gautier V."/>
            <person name="Ament-Velasquez S.L."/>
            <person name="Kruys A."/>
            <person name="Hutchinson M.I."/>
            <person name="Powell A.J."/>
            <person name="Barry K."/>
            <person name="Miller A.N."/>
            <person name="Grigoriev I.V."/>
            <person name="Debuchy R."/>
            <person name="Gladieux P."/>
            <person name="Thoren M.H."/>
            <person name="Johannesson H."/>
        </authorList>
    </citation>
    <scope>NUCLEOTIDE SEQUENCE</scope>
    <source>
        <strain evidence="1">PSN4</strain>
    </source>
</reference>
<evidence type="ECO:0000313" key="1">
    <source>
        <dbReference type="EMBL" id="KAK1754833.1"/>
    </source>
</evidence>
<evidence type="ECO:0000313" key="2">
    <source>
        <dbReference type="Proteomes" id="UP001239445"/>
    </source>
</evidence>
<proteinExistence type="predicted"/>